<evidence type="ECO:0000313" key="1">
    <source>
        <dbReference type="EMBL" id="VDG76168.1"/>
    </source>
</evidence>
<gene>
    <name evidence="1" type="ORF">NCTC10327_00834</name>
</gene>
<evidence type="ECO:0000313" key="2">
    <source>
        <dbReference type="Proteomes" id="UP000269974"/>
    </source>
</evidence>
<sequence length="217" mass="24048">MRAQNWEGWAVQLGWCHGPTLPRAFTFTHPVFMSMCWLAPRCSLACNRWVNGWVSPCSPPAYCVSRGARRARHKPSFGCPVLPPTTPGTFHEKLERKNGGVDVEYTPRVAVVNELIRQALRTTRYEPDENGLPKNGPLKQAVDQARQAQLDAWEKAGIDPDLPRATPSVAASKTLGPGTVTYADARAVVEEQQQARVRLCPSARAILARHVTQPNIF</sequence>
<dbReference type="Proteomes" id="UP000269974">
    <property type="component" value="Unassembled WGS sequence"/>
</dbReference>
<dbReference type="EMBL" id="UYIO01000001">
    <property type="protein sequence ID" value="VDG76168.1"/>
    <property type="molecule type" value="Genomic_DNA"/>
</dbReference>
<organism evidence="1 2">
    <name type="scientific">Actinobaculum suis</name>
    <dbReference type="NCBI Taxonomy" id="1657"/>
    <lineage>
        <taxon>Bacteria</taxon>
        <taxon>Bacillati</taxon>
        <taxon>Actinomycetota</taxon>
        <taxon>Actinomycetes</taxon>
        <taxon>Actinomycetales</taxon>
        <taxon>Actinomycetaceae</taxon>
        <taxon>Actinobaculum</taxon>
    </lineage>
</organism>
<accession>A0A7Z9C886</accession>
<name>A0A7Z9C886_9ACTO</name>
<reference evidence="1 2" key="1">
    <citation type="submission" date="2018-11" db="EMBL/GenBank/DDBJ databases">
        <authorList>
            <consortium name="Pathogen Informatics"/>
        </authorList>
    </citation>
    <scope>NUCLEOTIDE SEQUENCE [LARGE SCALE GENOMIC DNA]</scope>
    <source>
        <strain evidence="1 2">NCTC10327</strain>
    </source>
</reference>
<comment type="caution">
    <text evidence="1">The sequence shown here is derived from an EMBL/GenBank/DDBJ whole genome shotgun (WGS) entry which is preliminary data.</text>
</comment>
<protein>
    <submittedName>
        <fullName evidence="1">Uncharacterized protein</fullName>
    </submittedName>
</protein>
<proteinExistence type="predicted"/>
<dbReference type="AlphaFoldDB" id="A0A7Z9C886"/>